<organism evidence="2 3">
    <name type="scientific">Pseudomassariella vexata</name>
    <dbReference type="NCBI Taxonomy" id="1141098"/>
    <lineage>
        <taxon>Eukaryota</taxon>
        <taxon>Fungi</taxon>
        <taxon>Dikarya</taxon>
        <taxon>Ascomycota</taxon>
        <taxon>Pezizomycotina</taxon>
        <taxon>Sordariomycetes</taxon>
        <taxon>Xylariomycetidae</taxon>
        <taxon>Amphisphaeriales</taxon>
        <taxon>Pseudomassariaceae</taxon>
        <taxon>Pseudomassariella</taxon>
    </lineage>
</organism>
<reference evidence="2 3" key="1">
    <citation type="submission" date="2016-07" db="EMBL/GenBank/DDBJ databases">
        <title>Pervasive Adenine N6-methylation of Active Genes in Fungi.</title>
        <authorList>
            <consortium name="DOE Joint Genome Institute"/>
            <person name="Mondo S.J."/>
            <person name="Dannebaum R.O."/>
            <person name="Kuo R.C."/>
            <person name="Labutti K."/>
            <person name="Haridas S."/>
            <person name="Kuo A."/>
            <person name="Salamov A."/>
            <person name="Ahrendt S.R."/>
            <person name="Lipzen A."/>
            <person name="Sullivan W."/>
            <person name="Andreopoulos W.B."/>
            <person name="Clum A."/>
            <person name="Lindquist E."/>
            <person name="Daum C."/>
            <person name="Ramamoorthy G.K."/>
            <person name="Gryganskyi A."/>
            <person name="Culley D."/>
            <person name="Magnuson J.K."/>
            <person name="James T.Y."/>
            <person name="O'Malley M.A."/>
            <person name="Stajich J.E."/>
            <person name="Spatafora J.W."/>
            <person name="Visel A."/>
            <person name="Grigoriev I.V."/>
        </authorList>
    </citation>
    <scope>NUCLEOTIDE SEQUENCE [LARGE SCALE GENOMIC DNA]</scope>
    <source>
        <strain evidence="2 3">CBS 129021</strain>
    </source>
</reference>
<dbReference type="EMBL" id="MCFJ01000002">
    <property type="protein sequence ID" value="ORY69913.1"/>
    <property type="molecule type" value="Genomic_DNA"/>
</dbReference>
<dbReference type="RefSeq" id="XP_040719863.1">
    <property type="nucleotide sequence ID" value="XM_040859381.1"/>
</dbReference>
<feature type="transmembrane region" description="Helical" evidence="1">
    <location>
        <begin position="180"/>
        <end position="203"/>
    </location>
</feature>
<dbReference type="PANTHER" id="PTHR42069">
    <property type="entry name" value="HYPHAL ANASTAMOSIS-8 PROTEIN"/>
    <property type="match status" value="1"/>
</dbReference>
<evidence type="ECO:0000313" key="3">
    <source>
        <dbReference type="Proteomes" id="UP000193689"/>
    </source>
</evidence>
<gene>
    <name evidence="2" type="ORF">BCR38DRAFT_420398</name>
</gene>
<keyword evidence="1" id="KW-0812">Transmembrane</keyword>
<feature type="transmembrane region" description="Helical" evidence="1">
    <location>
        <begin position="38"/>
        <end position="62"/>
    </location>
</feature>
<comment type="caution">
    <text evidence="2">The sequence shown here is derived from an EMBL/GenBank/DDBJ whole genome shotgun (WGS) entry which is preliminary data.</text>
</comment>
<proteinExistence type="predicted"/>
<dbReference type="InParanoid" id="A0A1Y2EEA5"/>
<keyword evidence="3" id="KW-1185">Reference proteome</keyword>
<dbReference type="AlphaFoldDB" id="A0A1Y2EEA5"/>
<feature type="transmembrane region" description="Helical" evidence="1">
    <location>
        <begin position="82"/>
        <end position="105"/>
    </location>
</feature>
<dbReference type="Proteomes" id="UP000193689">
    <property type="component" value="Unassembled WGS sequence"/>
</dbReference>
<evidence type="ECO:0000256" key="1">
    <source>
        <dbReference type="SAM" id="Phobius"/>
    </source>
</evidence>
<sequence length="223" mass="24549">MSHETKDQASATDFEVESQDLHYQSQLRSIRLVDSIRVGLMAVALLSGLTILGTSGDALAVYNTTHLSADFYLPLWPDQFDLRPTVALVVSSAIVVLTNIISLVFSKVDMLRNRTPVHTPLMFAAPFISFAAAMIAMIFFYAINASTTVDNLQSWSCRWESIGMTMKPHFGTLCRESKTALYLGIILIPLEAVILSTAGYQLILERKASGVAQFRKRSSPALS</sequence>
<dbReference type="GeneID" id="63775593"/>
<accession>A0A1Y2EEA5</accession>
<dbReference type="OrthoDB" id="3890746at2759"/>
<keyword evidence="1" id="KW-1133">Transmembrane helix</keyword>
<evidence type="ECO:0000313" key="2">
    <source>
        <dbReference type="EMBL" id="ORY69913.1"/>
    </source>
</evidence>
<dbReference type="PANTHER" id="PTHR42069:SF1">
    <property type="entry name" value="MARVEL DOMAIN-CONTAINING PROTEIN"/>
    <property type="match status" value="1"/>
</dbReference>
<keyword evidence="1" id="KW-0472">Membrane</keyword>
<protein>
    <submittedName>
        <fullName evidence="2">Uncharacterized protein</fullName>
    </submittedName>
</protein>
<feature type="transmembrane region" description="Helical" evidence="1">
    <location>
        <begin position="117"/>
        <end position="143"/>
    </location>
</feature>
<name>A0A1Y2EEA5_9PEZI</name>